<dbReference type="PANTHER" id="PTHR43386">
    <property type="entry name" value="OLIGOPEPTIDE TRANSPORT SYSTEM PERMEASE PROTEIN APPC"/>
    <property type="match status" value="1"/>
</dbReference>
<dbReference type="SUPFAM" id="SSF161098">
    <property type="entry name" value="MetI-like"/>
    <property type="match status" value="1"/>
</dbReference>
<accession>A0A9D1N7J8</accession>
<dbReference type="InterPro" id="IPR035906">
    <property type="entry name" value="MetI-like_sf"/>
</dbReference>
<dbReference type="GO" id="GO:0005886">
    <property type="term" value="C:plasma membrane"/>
    <property type="evidence" value="ECO:0007669"/>
    <property type="project" value="UniProtKB-SubCell"/>
</dbReference>
<keyword evidence="5 7" id="KW-1133">Transmembrane helix</keyword>
<feature type="transmembrane region" description="Helical" evidence="7">
    <location>
        <begin position="190"/>
        <end position="210"/>
    </location>
</feature>
<proteinExistence type="inferred from homology"/>
<evidence type="ECO:0000256" key="5">
    <source>
        <dbReference type="ARBA" id="ARBA00022989"/>
    </source>
</evidence>
<keyword evidence="6 7" id="KW-0472">Membrane</keyword>
<dbReference type="Pfam" id="PF00528">
    <property type="entry name" value="BPD_transp_1"/>
    <property type="match status" value="1"/>
</dbReference>
<feature type="transmembrane region" description="Helical" evidence="7">
    <location>
        <begin position="82"/>
        <end position="106"/>
    </location>
</feature>
<organism evidence="9 10">
    <name type="scientific">Candidatus Allocopromorpha excrementipullorum</name>
    <dbReference type="NCBI Taxonomy" id="2840743"/>
    <lineage>
        <taxon>Bacteria</taxon>
        <taxon>Bacillati</taxon>
        <taxon>Bacillota</taxon>
        <taxon>Clostridia</taxon>
        <taxon>Eubacteriales</taxon>
        <taxon>Eubacteriaceae</taxon>
        <taxon>Eubacteriaceae incertae sedis</taxon>
        <taxon>Candidatus Allocopromorpha</taxon>
    </lineage>
</organism>
<keyword evidence="3" id="KW-1003">Cell membrane</keyword>
<name>A0A9D1N7J8_9FIRM</name>
<keyword evidence="2 7" id="KW-0813">Transport</keyword>
<dbReference type="EMBL" id="DVOB01000111">
    <property type="protein sequence ID" value="HIU96063.1"/>
    <property type="molecule type" value="Genomic_DNA"/>
</dbReference>
<dbReference type="InterPro" id="IPR050366">
    <property type="entry name" value="BP-dependent_transpt_permease"/>
</dbReference>
<dbReference type="GO" id="GO:0055085">
    <property type="term" value="P:transmembrane transport"/>
    <property type="evidence" value="ECO:0007669"/>
    <property type="project" value="InterPro"/>
</dbReference>
<comment type="subcellular location">
    <subcellularLocation>
        <location evidence="1 7">Cell membrane</location>
        <topology evidence="1 7">Multi-pass membrane protein</topology>
    </subcellularLocation>
</comment>
<evidence type="ECO:0000259" key="8">
    <source>
        <dbReference type="PROSITE" id="PS50928"/>
    </source>
</evidence>
<evidence type="ECO:0000256" key="4">
    <source>
        <dbReference type="ARBA" id="ARBA00022692"/>
    </source>
</evidence>
<dbReference type="AlphaFoldDB" id="A0A9D1N7J8"/>
<evidence type="ECO:0000256" key="1">
    <source>
        <dbReference type="ARBA" id="ARBA00004651"/>
    </source>
</evidence>
<reference evidence="9" key="1">
    <citation type="submission" date="2020-10" db="EMBL/GenBank/DDBJ databases">
        <authorList>
            <person name="Gilroy R."/>
        </authorList>
    </citation>
    <scope>NUCLEOTIDE SEQUENCE</scope>
    <source>
        <strain evidence="9">ChiSjej4B22-8349</strain>
    </source>
</reference>
<protein>
    <submittedName>
        <fullName evidence="9">ABC transporter permease</fullName>
    </submittedName>
</protein>
<comment type="similarity">
    <text evidence="7">Belongs to the binding-protein-dependent transport system permease family.</text>
</comment>
<evidence type="ECO:0000313" key="9">
    <source>
        <dbReference type="EMBL" id="HIU96063.1"/>
    </source>
</evidence>
<feature type="domain" description="ABC transmembrane type-1" evidence="8">
    <location>
        <begin position="77"/>
        <end position="267"/>
    </location>
</feature>
<reference evidence="9" key="2">
    <citation type="journal article" date="2021" name="PeerJ">
        <title>Extensive microbial diversity within the chicken gut microbiome revealed by metagenomics and culture.</title>
        <authorList>
            <person name="Gilroy R."/>
            <person name="Ravi A."/>
            <person name="Getino M."/>
            <person name="Pursley I."/>
            <person name="Horton D.L."/>
            <person name="Alikhan N.F."/>
            <person name="Baker D."/>
            <person name="Gharbi K."/>
            <person name="Hall N."/>
            <person name="Watson M."/>
            <person name="Adriaenssens E.M."/>
            <person name="Foster-Nyarko E."/>
            <person name="Jarju S."/>
            <person name="Secka A."/>
            <person name="Antonio M."/>
            <person name="Oren A."/>
            <person name="Chaudhuri R.R."/>
            <person name="La Ragione R."/>
            <person name="Hildebrand F."/>
            <person name="Pallen M.J."/>
        </authorList>
    </citation>
    <scope>NUCLEOTIDE SEQUENCE</scope>
    <source>
        <strain evidence="9">ChiSjej4B22-8349</strain>
    </source>
</reference>
<feature type="transmembrane region" description="Helical" evidence="7">
    <location>
        <begin position="246"/>
        <end position="266"/>
    </location>
</feature>
<keyword evidence="4 7" id="KW-0812">Transmembrane</keyword>
<comment type="caution">
    <text evidence="9">The sequence shown here is derived from an EMBL/GenBank/DDBJ whole genome shotgun (WGS) entry which is preliminary data.</text>
</comment>
<dbReference type="Proteomes" id="UP000824130">
    <property type="component" value="Unassembled WGS sequence"/>
</dbReference>
<dbReference type="InterPro" id="IPR000515">
    <property type="entry name" value="MetI-like"/>
</dbReference>
<dbReference type="Gene3D" id="1.10.3720.10">
    <property type="entry name" value="MetI-like"/>
    <property type="match status" value="1"/>
</dbReference>
<sequence>MDGPRLKQPRLNTRKKLIIYISLAAIYLLVILVVGLVMNPDMYGVHYDNSFLAPSLAHPFGTDIMGRDMFWRSVKGLSNSILVGLAASAVSSVIALVFGVISAVIGGKVDRIIMWCVDCCMGIPHLVLLLLISYMMGRGGFGVAFAVAVTHWPELTRLVRAEVLQVRGSQYVKASLRMGHSWSQVAREHIVPHVLPVYLIGLVLLFPHAIMHEASLTFLGFGFSASTPAIGGILSEAMEHIITGKWWLCLFPGLMLLIAVMLFDLIGEKLKLLLNPGSGNQ</sequence>
<evidence type="ECO:0000256" key="2">
    <source>
        <dbReference type="ARBA" id="ARBA00022448"/>
    </source>
</evidence>
<gene>
    <name evidence="9" type="ORF">IAD25_05045</name>
</gene>
<evidence type="ECO:0000256" key="7">
    <source>
        <dbReference type="RuleBase" id="RU363032"/>
    </source>
</evidence>
<feature type="transmembrane region" description="Helical" evidence="7">
    <location>
        <begin position="17"/>
        <end position="38"/>
    </location>
</feature>
<dbReference type="PANTHER" id="PTHR43386:SF23">
    <property type="entry name" value="ABC TRANSPORTER"/>
    <property type="match status" value="1"/>
</dbReference>
<dbReference type="CDD" id="cd06261">
    <property type="entry name" value="TM_PBP2"/>
    <property type="match status" value="1"/>
</dbReference>
<dbReference type="PROSITE" id="PS50928">
    <property type="entry name" value="ABC_TM1"/>
    <property type="match status" value="1"/>
</dbReference>
<evidence type="ECO:0000313" key="10">
    <source>
        <dbReference type="Proteomes" id="UP000824130"/>
    </source>
</evidence>
<evidence type="ECO:0000256" key="3">
    <source>
        <dbReference type="ARBA" id="ARBA00022475"/>
    </source>
</evidence>
<evidence type="ECO:0000256" key="6">
    <source>
        <dbReference type="ARBA" id="ARBA00023136"/>
    </source>
</evidence>